<dbReference type="OrthoDB" id="9810365at2"/>
<evidence type="ECO:0000256" key="3">
    <source>
        <dbReference type="ARBA" id="ARBA00022598"/>
    </source>
</evidence>
<evidence type="ECO:0000256" key="6">
    <source>
        <dbReference type="ARBA" id="ARBA00022917"/>
    </source>
</evidence>
<dbReference type="CDD" id="cd00812">
    <property type="entry name" value="LeuRS_core"/>
    <property type="match status" value="1"/>
</dbReference>
<dbReference type="PROSITE" id="PS00178">
    <property type="entry name" value="AA_TRNA_LIGASE_I"/>
    <property type="match status" value="1"/>
</dbReference>
<dbReference type="InterPro" id="IPR013155">
    <property type="entry name" value="M/V/L/I-tRNA-synth_anticd-bd"/>
</dbReference>
<comment type="similarity">
    <text evidence="1 9 10">Belongs to the class-I aminoacyl-tRNA synthetase family.</text>
</comment>
<dbReference type="PRINTS" id="PR00985">
    <property type="entry name" value="TRNASYNTHLEU"/>
</dbReference>
<dbReference type="InterPro" id="IPR014729">
    <property type="entry name" value="Rossmann-like_a/b/a_fold"/>
</dbReference>
<evidence type="ECO:0000259" key="14">
    <source>
        <dbReference type="Pfam" id="PF13603"/>
    </source>
</evidence>
<dbReference type="FunFam" id="3.40.50.620:FF:000003">
    <property type="entry name" value="Leucine--tRNA ligase"/>
    <property type="match status" value="1"/>
</dbReference>
<gene>
    <name evidence="9 15" type="primary">leuS</name>
    <name evidence="15" type="ORF">A3224_04655</name>
</gene>
<keyword evidence="3 9" id="KW-0436">Ligase</keyword>
<dbReference type="Pfam" id="PF00133">
    <property type="entry name" value="tRNA-synt_1"/>
    <property type="match status" value="2"/>
</dbReference>
<dbReference type="KEGG" id="mthd:A3224_04655"/>
<keyword evidence="16" id="KW-1185">Reference proteome</keyword>
<dbReference type="GO" id="GO:0002161">
    <property type="term" value="F:aminoacyl-tRNA deacylase activity"/>
    <property type="evidence" value="ECO:0007669"/>
    <property type="project" value="InterPro"/>
</dbReference>
<dbReference type="GO" id="GO:0004823">
    <property type="term" value="F:leucine-tRNA ligase activity"/>
    <property type="evidence" value="ECO:0007669"/>
    <property type="project" value="UniProtKB-UniRule"/>
</dbReference>
<comment type="catalytic activity">
    <reaction evidence="8 9">
        <text>tRNA(Leu) + L-leucine + ATP = L-leucyl-tRNA(Leu) + AMP + diphosphate</text>
        <dbReference type="Rhea" id="RHEA:11688"/>
        <dbReference type="Rhea" id="RHEA-COMP:9613"/>
        <dbReference type="Rhea" id="RHEA-COMP:9622"/>
        <dbReference type="ChEBI" id="CHEBI:30616"/>
        <dbReference type="ChEBI" id="CHEBI:33019"/>
        <dbReference type="ChEBI" id="CHEBI:57427"/>
        <dbReference type="ChEBI" id="CHEBI:78442"/>
        <dbReference type="ChEBI" id="CHEBI:78494"/>
        <dbReference type="ChEBI" id="CHEBI:456215"/>
        <dbReference type="EC" id="6.1.1.4"/>
    </reaction>
</comment>
<dbReference type="InterPro" id="IPR002302">
    <property type="entry name" value="Leu-tRNA-ligase"/>
</dbReference>
<dbReference type="SUPFAM" id="SSF47323">
    <property type="entry name" value="Anticodon-binding domain of a subclass of class I aminoacyl-tRNA synthetases"/>
    <property type="match status" value="1"/>
</dbReference>
<dbReference type="InterPro" id="IPR015413">
    <property type="entry name" value="Methionyl/Leucyl_tRNA_Synth"/>
</dbReference>
<dbReference type="STRING" id="252514.A3224_04655"/>
<proteinExistence type="inferred from homology"/>
<feature type="short sequence motif" description="'HIGH' region" evidence="9">
    <location>
        <begin position="42"/>
        <end position="52"/>
    </location>
</feature>
<feature type="domain" description="Methionyl/Valyl/Leucyl/Isoleucyl-tRNA synthetase anticodon-binding" evidence="12">
    <location>
        <begin position="703"/>
        <end position="826"/>
    </location>
</feature>
<dbReference type="FunFam" id="2.20.28.290:FF:000001">
    <property type="entry name" value="Leucine--tRNA ligase"/>
    <property type="match status" value="1"/>
</dbReference>
<keyword evidence="4 9" id="KW-0547">Nucleotide-binding</keyword>
<protein>
    <recommendedName>
        <fullName evidence="9">Leucine--tRNA ligase</fullName>
        <ecNumber evidence="9">6.1.1.4</ecNumber>
    </recommendedName>
    <alternativeName>
        <fullName evidence="9">Leucyl-tRNA synthetase</fullName>
        <shortName evidence="9">LeuRS</shortName>
    </alternativeName>
</protein>
<dbReference type="FunFam" id="3.10.20.590:FF:000001">
    <property type="entry name" value="Leucine--tRNA ligase"/>
    <property type="match status" value="1"/>
</dbReference>
<dbReference type="InterPro" id="IPR002300">
    <property type="entry name" value="aa-tRNA-synth_Ia"/>
</dbReference>
<feature type="domain" description="Leucyl-tRNA synthetase editing" evidence="14">
    <location>
        <begin position="221"/>
        <end position="406"/>
    </location>
</feature>
<name>A0A143HKF2_MICTH</name>
<accession>A0A143HKF2</accession>
<evidence type="ECO:0000256" key="5">
    <source>
        <dbReference type="ARBA" id="ARBA00022840"/>
    </source>
</evidence>
<feature type="domain" description="Methionyl/Leucyl tRNA synthetase" evidence="13">
    <location>
        <begin position="39"/>
        <end position="180"/>
    </location>
</feature>
<dbReference type="SUPFAM" id="SSF52374">
    <property type="entry name" value="Nucleotidylyl transferase"/>
    <property type="match status" value="1"/>
</dbReference>
<dbReference type="EC" id="6.1.1.4" evidence="9"/>
<dbReference type="GO" id="GO:0006429">
    <property type="term" value="P:leucyl-tRNA aminoacylation"/>
    <property type="evidence" value="ECO:0007669"/>
    <property type="project" value="UniProtKB-UniRule"/>
</dbReference>
<sequence length="865" mass="97442">MEEQYTPSAVEAAAQQFWEEHKSFEVTEDAGKEKFYCLSMFPYPSGKLHMGHVRNYTITDVISRYQRMQGKNVLHPMGWDAFGLPAENAAIQNKTAPAKWTYANIDYMKGQLKALGFGFDWSRELATCQPSYYRWEQWFFTRLYEKGLVYKKNSAVNWCPHDQTVLANEQVEDGCCWRCGTTVERRELAQWFIKITDYAEELLNDLDKLPHWPEQVRTMQRNWIGKSKGVELSFALPQPIAGLDHFDVYTTRPDTLMGVTYVSLAAEHPIALALAEDNPELKAFIAECKKQSLSEADMATMEKKGMDTGIKAIHPLTGKEVPVWIANYVLMDYGSGAVMAVPAHDQRDWEFARKYKLPIEQVIKPASGESIDLSEAAFTDKGVLTNSGDFDGLDFDAAFSAIASALETAGKGRVTTNYRLRDWGVSRQRYWGAPIPMFNLPDGGEIPVPAEKLPILLPEDVELDGVQSPIKADPQWRKDELNGEPVERETDTFDTFMESSWYYARYTCPDFEEGMLDTERANYWLPVDQYVGGIEHAILHLLYARFFHKLMRDEGLVNSDEPFERLLCQGMVLAESFYKLVDGHKVWINPSEVEVERDEKGKPIRAVERATGDEVIPGGVVKMSKSKNNGIDPHAAVEQYGADTVRLFTMFAAPPEQTLEWHEAGVEGANRFLRKLWKTVHSHLLAGDGSEGFTPDALTDKQRQLRRKTHETIQKVGDDYGRRQTFNTAIAAVMELLNEVNRLAERDSAQGLAVEREALQAAVLLLAPVTPHICHELWMALGNDTPLVDAPWPQVDENALVRSSITLVVQVNGKVRAKLEAPADADNDTLEQLALANDNVQKFIGDATVRKVIVVPGKLVNIVAK</sequence>
<evidence type="ECO:0000256" key="2">
    <source>
        <dbReference type="ARBA" id="ARBA00022490"/>
    </source>
</evidence>
<evidence type="ECO:0000256" key="10">
    <source>
        <dbReference type="RuleBase" id="RU363035"/>
    </source>
</evidence>
<dbReference type="InterPro" id="IPR025709">
    <property type="entry name" value="Leu_tRNA-synth_edit"/>
</dbReference>
<keyword evidence="7 9" id="KW-0030">Aminoacyl-tRNA synthetase</keyword>
<evidence type="ECO:0000259" key="13">
    <source>
        <dbReference type="Pfam" id="PF09334"/>
    </source>
</evidence>
<evidence type="ECO:0000256" key="7">
    <source>
        <dbReference type="ARBA" id="ARBA00023146"/>
    </source>
</evidence>
<feature type="binding site" evidence="9">
    <location>
        <position position="625"/>
    </location>
    <ligand>
        <name>ATP</name>
        <dbReference type="ChEBI" id="CHEBI:30616"/>
    </ligand>
</feature>
<dbReference type="Gene3D" id="1.10.730.10">
    <property type="entry name" value="Isoleucyl-tRNA Synthetase, Domain 1"/>
    <property type="match status" value="2"/>
</dbReference>
<dbReference type="FunFam" id="3.40.50.620:FF:000051">
    <property type="entry name" value="Leucine--tRNA ligase"/>
    <property type="match status" value="1"/>
</dbReference>
<dbReference type="Gene3D" id="3.90.740.10">
    <property type="entry name" value="Valyl/Leucyl/Isoleucyl-tRNA synthetase, editing domain"/>
    <property type="match status" value="1"/>
</dbReference>
<feature type="short sequence motif" description="'KMSKS' region" evidence="9">
    <location>
        <begin position="622"/>
        <end position="626"/>
    </location>
</feature>
<dbReference type="FunFam" id="1.10.730.10:FF:000011">
    <property type="entry name" value="Leucine--tRNA ligase chloroplastic/mitochondrial"/>
    <property type="match status" value="1"/>
</dbReference>
<keyword evidence="6 9" id="KW-0648">Protein biosynthesis</keyword>
<dbReference type="AlphaFoldDB" id="A0A143HKF2"/>
<keyword evidence="5 9" id="KW-0067">ATP-binding</keyword>
<feature type="domain" description="Aminoacyl-tRNA synthetase class Ia" evidence="11">
    <location>
        <begin position="622"/>
        <end position="659"/>
    </location>
</feature>
<dbReference type="Pfam" id="PF09334">
    <property type="entry name" value="tRNA-synt_1g"/>
    <property type="match status" value="1"/>
</dbReference>
<evidence type="ECO:0000313" key="16">
    <source>
        <dbReference type="Proteomes" id="UP000076077"/>
    </source>
</evidence>
<dbReference type="Gene3D" id="2.20.28.290">
    <property type="match status" value="1"/>
</dbReference>
<evidence type="ECO:0000256" key="9">
    <source>
        <dbReference type="HAMAP-Rule" id="MF_00049"/>
    </source>
</evidence>
<dbReference type="Gene3D" id="3.40.50.620">
    <property type="entry name" value="HUPs"/>
    <property type="match status" value="2"/>
</dbReference>
<evidence type="ECO:0000313" key="15">
    <source>
        <dbReference type="EMBL" id="AMX01967.1"/>
    </source>
</evidence>
<dbReference type="Gene3D" id="3.10.20.590">
    <property type="match status" value="1"/>
</dbReference>
<reference evidence="16" key="1">
    <citation type="submission" date="2016-03" db="EMBL/GenBank/DDBJ databases">
        <authorList>
            <person name="Lee Y.-S."/>
            <person name="Choi Y.-L."/>
        </authorList>
    </citation>
    <scope>NUCLEOTIDE SEQUENCE [LARGE SCALE GENOMIC DNA]</scope>
    <source>
        <strain evidence="16">DAU221</strain>
    </source>
</reference>
<dbReference type="HAMAP" id="MF_00049_B">
    <property type="entry name" value="Leu_tRNA_synth_B"/>
    <property type="match status" value="1"/>
</dbReference>
<dbReference type="SUPFAM" id="SSF50677">
    <property type="entry name" value="ValRS/IleRS/LeuRS editing domain"/>
    <property type="match status" value="1"/>
</dbReference>
<dbReference type="EMBL" id="CP014864">
    <property type="protein sequence ID" value="AMX01967.1"/>
    <property type="molecule type" value="Genomic_DNA"/>
</dbReference>
<dbReference type="GeneID" id="76607339"/>
<dbReference type="RefSeq" id="WP_067152074.1">
    <property type="nucleotide sequence ID" value="NZ_CP014864.1"/>
</dbReference>
<dbReference type="InterPro" id="IPR009080">
    <property type="entry name" value="tRNAsynth_Ia_anticodon-bd"/>
</dbReference>
<dbReference type="InterPro" id="IPR009008">
    <property type="entry name" value="Val/Leu/Ile-tRNA-synth_edit"/>
</dbReference>
<evidence type="ECO:0000256" key="1">
    <source>
        <dbReference type="ARBA" id="ARBA00005594"/>
    </source>
</evidence>
<evidence type="ECO:0000259" key="11">
    <source>
        <dbReference type="Pfam" id="PF00133"/>
    </source>
</evidence>
<dbReference type="Pfam" id="PF13603">
    <property type="entry name" value="tRNA-synt_1_2"/>
    <property type="match status" value="1"/>
</dbReference>
<dbReference type="Pfam" id="PF08264">
    <property type="entry name" value="Anticodon_1"/>
    <property type="match status" value="1"/>
</dbReference>
<dbReference type="NCBIfam" id="TIGR00396">
    <property type="entry name" value="leuS_bact"/>
    <property type="match status" value="1"/>
</dbReference>
<dbReference type="GO" id="GO:0005829">
    <property type="term" value="C:cytosol"/>
    <property type="evidence" value="ECO:0007669"/>
    <property type="project" value="TreeGrafter"/>
</dbReference>
<dbReference type="PANTHER" id="PTHR43740:SF2">
    <property type="entry name" value="LEUCINE--TRNA LIGASE, MITOCHONDRIAL"/>
    <property type="match status" value="1"/>
</dbReference>
<comment type="subcellular location">
    <subcellularLocation>
        <location evidence="9">Cytoplasm</location>
    </subcellularLocation>
</comment>
<dbReference type="Proteomes" id="UP000076077">
    <property type="component" value="Chromosome"/>
</dbReference>
<dbReference type="InterPro" id="IPR001412">
    <property type="entry name" value="aa-tRNA-synth_I_CS"/>
</dbReference>
<dbReference type="PANTHER" id="PTHR43740">
    <property type="entry name" value="LEUCYL-TRNA SYNTHETASE"/>
    <property type="match status" value="1"/>
</dbReference>
<feature type="domain" description="Aminoacyl-tRNA synthetase class Ia" evidence="11">
    <location>
        <begin position="420"/>
        <end position="593"/>
    </location>
</feature>
<keyword evidence="2 9" id="KW-0963">Cytoplasm</keyword>
<evidence type="ECO:0000256" key="4">
    <source>
        <dbReference type="ARBA" id="ARBA00022741"/>
    </source>
</evidence>
<dbReference type="FunFam" id="3.90.740.10:FF:000012">
    <property type="entry name" value="Leucine--tRNA ligase"/>
    <property type="match status" value="1"/>
</dbReference>
<evidence type="ECO:0000259" key="12">
    <source>
        <dbReference type="Pfam" id="PF08264"/>
    </source>
</evidence>
<organism evidence="15 16">
    <name type="scientific">Microbulbifer thermotolerans</name>
    <dbReference type="NCBI Taxonomy" id="252514"/>
    <lineage>
        <taxon>Bacteria</taxon>
        <taxon>Pseudomonadati</taxon>
        <taxon>Pseudomonadota</taxon>
        <taxon>Gammaproteobacteria</taxon>
        <taxon>Cellvibrionales</taxon>
        <taxon>Microbulbiferaceae</taxon>
        <taxon>Microbulbifer</taxon>
    </lineage>
</organism>
<dbReference type="CDD" id="cd07958">
    <property type="entry name" value="Anticodon_Ia_Leu_BEm"/>
    <property type="match status" value="1"/>
</dbReference>
<evidence type="ECO:0000256" key="8">
    <source>
        <dbReference type="ARBA" id="ARBA00047469"/>
    </source>
</evidence>
<dbReference type="GO" id="GO:0005524">
    <property type="term" value="F:ATP binding"/>
    <property type="evidence" value="ECO:0007669"/>
    <property type="project" value="UniProtKB-UniRule"/>
</dbReference>